<evidence type="ECO:0000256" key="9">
    <source>
        <dbReference type="ARBA" id="ARBA00023136"/>
    </source>
</evidence>
<dbReference type="PROSITE" id="PS00078">
    <property type="entry name" value="COX2"/>
    <property type="match status" value="1"/>
</dbReference>
<keyword evidence="7 11" id="KW-0408">Iron</keyword>
<dbReference type="Pfam" id="PF00034">
    <property type="entry name" value="Cytochrom_C"/>
    <property type="match status" value="1"/>
</dbReference>
<proteinExistence type="inferred from homology"/>
<feature type="region of interest" description="Disordered" evidence="12">
    <location>
        <begin position="268"/>
        <end position="287"/>
    </location>
</feature>
<dbReference type="GO" id="GO:0016020">
    <property type="term" value="C:membrane"/>
    <property type="evidence" value="ECO:0007669"/>
    <property type="project" value="UniProtKB-SubCell"/>
</dbReference>
<dbReference type="PROSITE" id="PS51007">
    <property type="entry name" value="CYTC"/>
    <property type="match status" value="1"/>
</dbReference>
<comment type="catalytic activity">
    <reaction evidence="10">
        <text>4 Fe(II)-[cytochrome c] + O2 + 8 H(+)(in) = 4 Fe(III)-[cytochrome c] + 2 H2O + 4 H(+)(out)</text>
        <dbReference type="Rhea" id="RHEA:11436"/>
        <dbReference type="Rhea" id="RHEA-COMP:10350"/>
        <dbReference type="Rhea" id="RHEA-COMP:14399"/>
        <dbReference type="ChEBI" id="CHEBI:15377"/>
        <dbReference type="ChEBI" id="CHEBI:15378"/>
        <dbReference type="ChEBI" id="CHEBI:15379"/>
        <dbReference type="ChEBI" id="CHEBI:29033"/>
        <dbReference type="ChEBI" id="CHEBI:29034"/>
        <dbReference type="EC" id="7.1.1.9"/>
    </reaction>
</comment>
<dbReference type="PROSITE" id="PS51257">
    <property type="entry name" value="PROKAR_LIPOPROTEIN"/>
    <property type="match status" value="1"/>
</dbReference>
<comment type="subcellular location">
    <subcellularLocation>
        <location evidence="1">Membrane</location>
    </subcellularLocation>
</comment>
<dbReference type="InterPro" id="IPR001505">
    <property type="entry name" value="Copper_CuA"/>
</dbReference>
<evidence type="ECO:0000256" key="6">
    <source>
        <dbReference type="ARBA" id="ARBA00022982"/>
    </source>
</evidence>
<dbReference type="SUPFAM" id="SSF46626">
    <property type="entry name" value="Cytochrome c"/>
    <property type="match status" value="1"/>
</dbReference>
<dbReference type="EMBL" id="QDKM01000011">
    <property type="protein sequence ID" value="PVH27560.1"/>
    <property type="molecule type" value="Genomic_DNA"/>
</dbReference>
<dbReference type="InterPro" id="IPR008972">
    <property type="entry name" value="Cupredoxin"/>
</dbReference>
<feature type="domain" description="Cytochrome oxidase subunit II copper A binding" evidence="14">
    <location>
        <begin position="121"/>
        <end position="237"/>
    </location>
</feature>
<dbReference type="Proteomes" id="UP000245911">
    <property type="component" value="Unassembled WGS sequence"/>
</dbReference>
<keyword evidence="6" id="KW-0249">Electron transport</keyword>
<keyword evidence="5 11" id="KW-0479">Metal-binding</keyword>
<keyword evidence="9 13" id="KW-0472">Membrane</keyword>
<organism evidence="16 17">
    <name type="scientific">Pararhodobacter oceanensis</name>
    <dbReference type="NCBI Taxonomy" id="2172121"/>
    <lineage>
        <taxon>Bacteria</taxon>
        <taxon>Pseudomonadati</taxon>
        <taxon>Pseudomonadota</taxon>
        <taxon>Alphaproteobacteria</taxon>
        <taxon>Rhodobacterales</taxon>
        <taxon>Paracoccaceae</taxon>
        <taxon>Pararhodobacter</taxon>
    </lineage>
</organism>
<keyword evidence="17" id="KW-1185">Reference proteome</keyword>
<dbReference type="PANTHER" id="PTHR22888">
    <property type="entry name" value="CYTOCHROME C OXIDASE, SUBUNIT II"/>
    <property type="match status" value="1"/>
</dbReference>
<evidence type="ECO:0000256" key="12">
    <source>
        <dbReference type="SAM" id="MobiDB-lite"/>
    </source>
</evidence>
<evidence type="ECO:0000313" key="16">
    <source>
        <dbReference type="EMBL" id="PVH27560.1"/>
    </source>
</evidence>
<evidence type="ECO:0000256" key="5">
    <source>
        <dbReference type="ARBA" id="ARBA00022723"/>
    </source>
</evidence>
<evidence type="ECO:0000259" key="15">
    <source>
        <dbReference type="PROSITE" id="PS51007"/>
    </source>
</evidence>
<dbReference type="PANTHER" id="PTHR22888:SF9">
    <property type="entry name" value="CYTOCHROME C OXIDASE SUBUNIT 2"/>
    <property type="match status" value="1"/>
</dbReference>
<evidence type="ECO:0000256" key="10">
    <source>
        <dbReference type="ARBA" id="ARBA00047816"/>
    </source>
</evidence>
<evidence type="ECO:0000313" key="17">
    <source>
        <dbReference type="Proteomes" id="UP000245911"/>
    </source>
</evidence>
<comment type="caution">
    <text evidence="16">The sequence shown here is derived from an EMBL/GenBank/DDBJ whole genome shotgun (WGS) entry which is preliminary data.</text>
</comment>
<dbReference type="GO" id="GO:0020037">
    <property type="term" value="F:heme binding"/>
    <property type="evidence" value="ECO:0007669"/>
    <property type="project" value="InterPro"/>
</dbReference>
<dbReference type="SUPFAM" id="SSF49503">
    <property type="entry name" value="Cupredoxins"/>
    <property type="match status" value="1"/>
</dbReference>
<keyword evidence="3" id="KW-0813">Transport</keyword>
<dbReference type="InterPro" id="IPR036909">
    <property type="entry name" value="Cyt_c-like_dom_sf"/>
</dbReference>
<dbReference type="CDD" id="cd04213">
    <property type="entry name" value="CuRO_CcO_Caa3_II"/>
    <property type="match status" value="1"/>
</dbReference>
<evidence type="ECO:0000256" key="13">
    <source>
        <dbReference type="SAM" id="Phobius"/>
    </source>
</evidence>
<dbReference type="GO" id="GO:0042773">
    <property type="term" value="P:ATP synthesis coupled electron transport"/>
    <property type="evidence" value="ECO:0007669"/>
    <property type="project" value="TreeGrafter"/>
</dbReference>
<dbReference type="OrthoDB" id="9781261at2"/>
<keyword evidence="13" id="KW-1133">Transmembrane helix</keyword>
<evidence type="ECO:0000256" key="2">
    <source>
        <dbReference type="ARBA" id="ARBA00007866"/>
    </source>
</evidence>
<evidence type="ECO:0000259" key="14">
    <source>
        <dbReference type="PROSITE" id="PS50857"/>
    </source>
</evidence>
<dbReference type="AlphaFoldDB" id="A0A2T8HQ62"/>
<comment type="similarity">
    <text evidence="2">Belongs to the cytochrome c oxidase subunit 2 family.</text>
</comment>
<dbReference type="Gene3D" id="2.60.40.420">
    <property type="entry name" value="Cupredoxins - blue copper proteins"/>
    <property type="match status" value="1"/>
</dbReference>
<evidence type="ECO:0000256" key="4">
    <source>
        <dbReference type="ARBA" id="ARBA00022617"/>
    </source>
</evidence>
<gene>
    <name evidence="16" type="ORF">DDE20_16615</name>
</gene>
<name>A0A2T8HQ62_9RHOB</name>
<reference evidence="16 17" key="1">
    <citation type="submission" date="2018-04" db="EMBL/GenBank/DDBJ databases">
        <title>Pararhodobacter oceanense sp. nov., isolated from marine intertidal sediment.</title>
        <authorList>
            <person name="Wang X.-L."/>
            <person name="Du Z.-J."/>
        </authorList>
    </citation>
    <scope>NUCLEOTIDE SEQUENCE [LARGE SCALE GENOMIC DNA]</scope>
    <source>
        <strain evidence="16 17">AM505</strain>
    </source>
</reference>
<keyword evidence="4 11" id="KW-0349">Heme</keyword>
<dbReference type="GO" id="GO:0004129">
    <property type="term" value="F:cytochrome-c oxidase activity"/>
    <property type="evidence" value="ECO:0007669"/>
    <property type="project" value="UniProtKB-EC"/>
</dbReference>
<feature type="transmembrane region" description="Helical" evidence="13">
    <location>
        <begin position="53"/>
        <end position="74"/>
    </location>
</feature>
<dbReference type="InterPro" id="IPR002429">
    <property type="entry name" value="CcO_II-like_C"/>
</dbReference>
<keyword evidence="8" id="KW-0186">Copper</keyword>
<dbReference type="PROSITE" id="PS50857">
    <property type="entry name" value="COX2_CUA"/>
    <property type="match status" value="1"/>
</dbReference>
<accession>A0A2T8HQ62</accession>
<feature type="transmembrane region" description="Helical" evidence="13">
    <location>
        <begin position="86"/>
        <end position="111"/>
    </location>
</feature>
<dbReference type="GO" id="GO:0005507">
    <property type="term" value="F:copper ion binding"/>
    <property type="evidence" value="ECO:0007669"/>
    <property type="project" value="InterPro"/>
</dbReference>
<evidence type="ECO:0000256" key="7">
    <source>
        <dbReference type="ARBA" id="ARBA00023004"/>
    </source>
</evidence>
<feature type="domain" description="Cytochrome c" evidence="15">
    <location>
        <begin position="248"/>
        <end position="345"/>
    </location>
</feature>
<evidence type="ECO:0000256" key="11">
    <source>
        <dbReference type="PROSITE-ProRule" id="PRU00433"/>
    </source>
</evidence>
<dbReference type="InterPro" id="IPR034236">
    <property type="entry name" value="CuRO_CcO_Caa3_II"/>
</dbReference>
<evidence type="ECO:0000256" key="1">
    <source>
        <dbReference type="ARBA" id="ARBA00004370"/>
    </source>
</evidence>
<keyword evidence="13" id="KW-0812">Transmembrane</keyword>
<sequence>MTGSTARVDHIAPSRRLLRSSALLATLALSGCDGRQSVLAPGGADARVLGDLFWVMLGGAIILWLLVNGLFFYVTRINRAALSRRFANGLIIVGGVIFPTVILGALLAYGLSIMPDQRAPGDGLTLRVTGEQWWWRVEYWPEGAEAPIISANEIRLPAGQRSEIILDAGRVIHSFWIPALGGKMDMFPGRETRMSLHPEAPGHWRGQCAEFCGASHALMAFEVVAMAPDDFALWLAAQEAPAAPPADPAGIRGAEVFTREGCGACHTVRGPEGRDSQPRGAVGPDLTHVGSRLSLGAGTLGTTLEDFETWIAHTGAIKPEVEMPAYDHLSAGDLSDLAQYLKGLE</sequence>
<dbReference type="InterPro" id="IPR045187">
    <property type="entry name" value="CcO_II"/>
</dbReference>
<evidence type="ECO:0000256" key="8">
    <source>
        <dbReference type="ARBA" id="ARBA00023008"/>
    </source>
</evidence>
<dbReference type="Pfam" id="PF00116">
    <property type="entry name" value="COX2"/>
    <property type="match status" value="1"/>
</dbReference>
<dbReference type="InterPro" id="IPR009056">
    <property type="entry name" value="Cyt_c-like_dom"/>
</dbReference>
<protein>
    <submittedName>
        <fullName evidence="16">Cytochrome B</fullName>
    </submittedName>
</protein>
<evidence type="ECO:0000256" key="3">
    <source>
        <dbReference type="ARBA" id="ARBA00022448"/>
    </source>
</evidence>